<dbReference type="Proteomes" id="UP000799776">
    <property type="component" value="Unassembled WGS sequence"/>
</dbReference>
<feature type="region of interest" description="Disordered" evidence="1">
    <location>
        <begin position="369"/>
        <end position="405"/>
    </location>
</feature>
<reference evidence="3" key="1">
    <citation type="journal article" date="2020" name="Stud. Mycol.">
        <title>101 Dothideomycetes genomes: a test case for predicting lifestyles and emergence of pathogens.</title>
        <authorList>
            <person name="Haridas S."/>
            <person name="Albert R."/>
            <person name="Binder M."/>
            <person name="Bloem J."/>
            <person name="Labutti K."/>
            <person name="Salamov A."/>
            <person name="Andreopoulos B."/>
            <person name="Baker S."/>
            <person name="Barry K."/>
            <person name="Bills G."/>
            <person name="Bluhm B."/>
            <person name="Cannon C."/>
            <person name="Castanera R."/>
            <person name="Culley D."/>
            <person name="Daum C."/>
            <person name="Ezra D."/>
            <person name="Gonzalez J."/>
            <person name="Henrissat B."/>
            <person name="Kuo A."/>
            <person name="Liang C."/>
            <person name="Lipzen A."/>
            <person name="Lutzoni F."/>
            <person name="Magnuson J."/>
            <person name="Mondo S."/>
            <person name="Nolan M."/>
            <person name="Ohm R."/>
            <person name="Pangilinan J."/>
            <person name="Park H.-J."/>
            <person name="Ramirez L."/>
            <person name="Alfaro M."/>
            <person name="Sun H."/>
            <person name="Tritt A."/>
            <person name="Yoshinaga Y."/>
            <person name="Zwiers L.-H."/>
            <person name="Turgeon B."/>
            <person name="Goodwin S."/>
            <person name="Spatafora J."/>
            <person name="Crous P."/>
            <person name="Grigoriev I."/>
        </authorList>
    </citation>
    <scope>NUCLEOTIDE SEQUENCE</scope>
    <source>
        <strain evidence="3">CBS 121410</strain>
    </source>
</reference>
<dbReference type="PANTHER" id="PTHR28093:SF1">
    <property type="entry name" value="MORPHOGENESIS-RELATED PROTEIN MSB1"/>
    <property type="match status" value="1"/>
</dbReference>
<sequence length="1022" mass="111413">MPFFSKVFKSKDPKANRKLQDDSNGAASAPAPPRWEESWSRKEVAPEEVGELIHVCTQEMKSRALDMPFLLLPFRPGSDASAARGFIRNFFKDSYEGGVAYKGEGLQTEMRLTEPIVLCSIMKWCWSRLPGGVVTWDAYELFKIGEQDSDMAPHSFDTFIPLSVESDARKQIIFDFFDLLSAVAARGKTNGLGGRKLSRMAGWWAFAHFDTGKGFDGGYTSWSNAANATSHLFFAYLRSLSPESVGAKGITGISNLPRSLQALVAQTEYPPESPALMHTTTTKVVMIVDSVSPTPFALLRRAKNFEYRDDDEALQHFSNYDDPILALTDECRRVLNEISKANQSTAAEGIAEGSWSRFEDMGFGFLDGLGDGSLDTSSTPTSPLGSPTGLRRTPRTRNGDFGRPTTPSWADFLSTGFTDDQGNVAPSPVLLPPEKALPPIGHVSRVQSSQSHMKPEEGDGMEPGELASITQFDLDETFWWVWMTSLAGEEPNERKAVFGRCALIETTMAGRWLVMEEQVKGASPGPEEGAYIAEKKSKFSFTRRGRLGRRKSTGKKLAPKEPYDRNKTETPMSSTSVGPDQHARIQAAAAKLAQRQRDEKEAEAAQRRGRMEDAMSTKTNSVLTLQPMVANEAGPAMKWARNFDKQAIRAQYLGDSLAGKGVSRENLLAPITSTGNPSATDLTSNGGVSPGPASPGPAASPYDVSPGPPSPAVPEKDIPSSPASPREDKGPHVLRKEIPRKAPPAPLPTTTTPSSPEAKKKHDPKKLKKQAGGGGGFMKMFGKKKPAPGVKGPEIPDSAPPPYQQNDAGRNDSTVHKKSIPIMTPESRTPDTDSVDAAAEPQLQEPEQAEHGATEDRPSISRVHSHEQREADEHFSRFDQGPLDDVPAFVPEDSDHEEELPSTAKPEFNTRAGAALHQTITRDHEARVGAEQQVDDDTQSEASLDLATQTAPPTQDRWAQIRQNAAARAARRSEEQQWSGRPSESHTATTRTDDGDTSGEETIESRVARIKARVAELTGNME</sequence>
<dbReference type="AlphaFoldDB" id="A0A9P4LV53"/>
<name>A0A9P4LV53_9PEZI</name>
<evidence type="ECO:0000259" key="2">
    <source>
        <dbReference type="Pfam" id="PF08101"/>
    </source>
</evidence>
<feature type="compositionally biased region" description="Low complexity" evidence="1">
    <location>
        <begin position="837"/>
        <end position="846"/>
    </location>
</feature>
<feature type="compositionally biased region" description="Basic and acidic residues" evidence="1">
    <location>
        <begin position="725"/>
        <end position="740"/>
    </location>
</feature>
<feature type="compositionally biased region" description="Basic and acidic residues" evidence="1">
    <location>
        <begin position="848"/>
        <end position="877"/>
    </location>
</feature>
<evidence type="ECO:0000313" key="3">
    <source>
        <dbReference type="EMBL" id="KAF2085637.1"/>
    </source>
</evidence>
<feature type="compositionally biased region" description="Basic and acidic residues" evidence="1">
    <location>
        <begin position="558"/>
        <end position="568"/>
    </location>
</feature>
<feature type="compositionally biased region" description="Low complexity" evidence="1">
    <location>
        <begin position="372"/>
        <end position="390"/>
    </location>
</feature>
<keyword evidence="4" id="KW-1185">Reference proteome</keyword>
<dbReference type="OrthoDB" id="3362494at2759"/>
<dbReference type="InterPro" id="IPR012965">
    <property type="entry name" value="Msb1/Mug8_dom"/>
</dbReference>
<feature type="compositionally biased region" description="Polar residues" evidence="1">
    <location>
        <begin position="671"/>
        <end position="685"/>
    </location>
</feature>
<feature type="compositionally biased region" description="Polar residues" evidence="1">
    <location>
        <begin position="940"/>
        <end position="953"/>
    </location>
</feature>
<dbReference type="Pfam" id="PF08101">
    <property type="entry name" value="Msb1-Mug8_dom"/>
    <property type="match status" value="1"/>
</dbReference>
<protein>
    <recommendedName>
        <fullName evidence="2">Meiotically up-regulated protein Msb1/Mug8 domain-containing protein</fullName>
    </recommendedName>
</protein>
<feature type="region of interest" description="Disordered" evidence="1">
    <location>
        <begin position="542"/>
        <end position="623"/>
    </location>
</feature>
<organism evidence="3 4">
    <name type="scientific">Saccharata proteae CBS 121410</name>
    <dbReference type="NCBI Taxonomy" id="1314787"/>
    <lineage>
        <taxon>Eukaryota</taxon>
        <taxon>Fungi</taxon>
        <taxon>Dikarya</taxon>
        <taxon>Ascomycota</taxon>
        <taxon>Pezizomycotina</taxon>
        <taxon>Dothideomycetes</taxon>
        <taxon>Dothideomycetes incertae sedis</taxon>
        <taxon>Botryosphaeriales</taxon>
        <taxon>Saccharataceae</taxon>
        <taxon>Saccharata</taxon>
    </lineage>
</organism>
<feature type="non-terminal residue" evidence="3">
    <location>
        <position position="1022"/>
    </location>
</feature>
<feature type="compositionally biased region" description="Low complexity" evidence="1">
    <location>
        <begin position="584"/>
        <end position="593"/>
    </location>
</feature>
<feature type="compositionally biased region" description="Polar residues" evidence="1">
    <location>
        <begin position="976"/>
        <end position="990"/>
    </location>
</feature>
<dbReference type="EMBL" id="ML978729">
    <property type="protein sequence ID" value="KAF2085637.1"/>
    <property type="molecule type" value="Genomic_DNA"/>
</dbReference>
<accession>A0A9P4LV53</accession>
<feature type="compositionally biased region" description="Basic and acidic residues" evidence="1">
    <location>
        <begin position="595"/>
        <end position="615"/>
    </location>
</feature>
<comment type="caution">
    <text evidence="3">The sequence shown here is derived from an EMBL/GenBank/DDBJ whole genome shotgun (WGS) entry which is preliminary data.</text>
</comment>
<evidence type="ECO:0000313" key="4">
    <source>
        <dbReference type="Proteomes" id="UP000799776"/>
    </source>
</evidence>
<dbReference type="CDD" id="cd04401">
    <property type="entry name" value="RhoGAP_fMSB1"/>
    <property type="match status" value="1"/>
</dbReference>
<feature type="compositionally biased region" description="Low complexity" evidence="1">
    <location>
        <begin position="686"/>
        <end position="701"/>
    </location>
</feature>
<gene>
    <name evidence="3" type="ORF">K490DRAFT_17411</name>
</gene>
<feature type="region of interest" description="Disordered" evidence="1">
    <location>
        <begin position="669"/>
        <end position="1007"/>
    </location>
</feature>
<feature type="compositionally biased region" description="Polar residues" evidence="1">
    <location>
        <begin position="569"/>
        <end position="578"/>
    </location>
</feature>
<feature type="region of interest" description="Disordered" evidence="1">
    <location>
        <begin position="1"/>
        <end position="40"/>
    </location>
</feature>
<dbReference type="PANTHER" id="PTHR28093">
    <property type="entry name" value="MORPHOGENESIS-RELATED PROTEIN MSB1"/>
    <property type="match status" value="1"/>
</dbReference>
<feature type="compositionally biased region" description="Basic and acidic residues" evidence="1">
    <location>
        <begin position="9"/>
        <end position="21"/>
    </location>
</feature>
<dbReference type="InterPro" id="IPR037508">
    <property type="entry name" value="Msb1/Mug8"/>
</dbReference>
<proteinExistence type="predicted"/>
<feature type="compositionally biased region" description="Basic residues" evidence="1">
    <location>
        <begin position="542"/>
        <end position="554"/>
    </location>
</feature>
<feature type="domain" description="Meiotically up-regulated protein Msb1/Mug8" evidence="2">
    <location>
        <begin position="43"/>
        <end position="518"/>
    </location>
</feature>
<feature type="compositionally biased region" description="Basic residues" evidence="1">
    <location>
        <begin position="759"/>
        <end position="769"/>
    </location>
</feature>
<evidence type="ECO:0000256" key="1">
    <source>
        <dbReference type="SAM" id="MobiDB-lite"/>
    </source>
</evidence>